<evidence type="ECO:0000256" key="2">
    <source>
        <dbReference type="ARBA" id="ARBA00022777"/>
    </source>
</evidence>
<dbReference type="Gene3D" id="3.40.1190.20">
    <property type="match status" value="1"/>
</dbReference>
<protein>
    <submittedName>
        <fullName evidence="4">Carbohydrate kinase family protein</fullName>
    </submittedName>
</protein>
<evidence type="ECO:0000256" key="1">
    <source>
        <dbReference type="ARBA" id="ARBA00022679"/>
    </source>
</evidence>
<feature type="domain" description="Carbohydrate kinase PfkB" evidence="3">
    <location>
        <begin position="38"/>
        <end position="212"/>
    </location>
</feature>
<name>A0ABT4LLX4_9PROT</name>
<dbReference type="Pfam" id="PF00294">
    <property type="entry name" value="PfkB"/>
    <property type="match status" value="2"/>
</dbReference>
<keyword evidence="5" id="KW-1185">Reference proteome</keyword>
<dbReference type="EMBL" id="JAPWGY010000005">
    <property type="protein sequence ID" value="MCZ4282103.1"/>
    <property type="molecule type" value="Genomic_DNA"/>
</dbReference>
<dbReference type="Proteomes" id="UP001069802">
    <property type="component" value="Unassembled WGS sequence"/>
</dbReference>
<evidence type="ECO:0000313" key="5">
    <source>
        <dbReference type="Proteomes" id="UP001069802"/>
    </source>
</evidence>
<dbReference type="PANTHER" id="PTHR10584:SF166">
    <property type="entry name" value="RIBOKINASE"/>
    <property type="match status" value="1"/>
</dbReference>
<dbReference type="GO" id="GO:0016301">
    <property type="term" value="F:kinase activity"/>
    <property type="evidence" value="ECO:0007669"/>
    <property type="project" value="UniProtKB-KW"/>
</dbReference>
<dbReference type="PANTHER" id="PTHR10584">
    <property type="entry name" value="SUGAR KINASE"/>
    <property type="match status" value="1"/>
</dbReference>
<dbReference type="PRINTS" id="PR00990">
    <property type="entry name" value="RIBOKINASE"/>
</dbReference>
<evidence type="ECO:0000259" key="3">
    <source>
        <dbReference type="Pfam" id="PF00294"/>
    </source>
</evidence>
<sequence>MKALALGGATVDIIASVSDDEIERMTMHNAITNFLLLEEGKKVEAETIETHTGGGAINASVSMAKLGLDISCVVKLGDDIEGQMVLKRLEQTGVGSKWVIKGSDLPTGCAVMVSSHVRNPTIFVARGANTLLTPDEIRPEMFTDVGLTYVTGLSGASADCFPKIVRLAKEAGSLVVANPGIRQLTSRTQSFWDSLANIDVLVLNEVEAARLLPFVSAKSEKDFTGCCAYSSEKSLPELLKKGVGVTGARLSLEGFVSTITQFGPKQVLVTNGKEGAYLGTDQEIVFCPAQKAKVMGTAGAGDSFASTFSAFIALGQGDETALKAAAINAASVVSVMDTQSGLLGKDEILHQITKADWGKLKRYPTGNRVSKG</sequence>
<evidence type="ECO:0000313" key="4">
    <source>
        <dbReference type="EMBL" id="MCZ4282103.1"/>
    </source>
</evidence>
<dbReference type="InterPro" id="IPR011611">
    <property type="entry name" value="PfkB_dom"/>
</dbReference>
<feature type="domain" description="Carbohydrate kinase PfkB" evidence="3">
    <location>
        <begin position="259"/>
        <end position="341"/>
    </location>
</feature>
<keyword evidence="1" id="KW-0808">Transferase</keyword>
<dbReference type="InterPro" id="IPR002139">
    <property type="entry name" value="Ribo/fructo_kinase"/>
</dbReference>
<comment type="caution">
    <text evidence="4">The sequence shown here is derived from an EMBL/GenBank/DDBJ whole genome shotgun (WGS) entry which is preliminary data.</text>
</comment>
<dbReference type="SUPFAM" id="SSF53613">
    <property type="entry name" value="Ribokinase-like"/>
    <property type="match status" value="1"/>
</dbReference>
<accession>A0ABT4LLX4</accession>
<gene>
    <name evidence="4" type="ORF">O4H49_15040</name>
</gene>
<reference evidence="4" key="1">
    <citation type="submission" date="2022-12" db="EMBL/GenBank/DDBJ databases">
        <title>Bacterial isolates from different developmental stages of Nematostella vectensis.</title>
        <authorList>
            <person name="Fraune S."/>
        </authorList>
    </citation>
    <scope>NUCLEOTIDE SEQUENCE</scope>
    <source>
        <strain evidence="4">G21630-S1</strain>
    </source>
</reference>
<keyword evidence="2 4" id="KW-0418">Kinase</keyword>
<dbReference type="RefSeq" id="WP_269424248.1">
    <property type="nucleotide sequence ID" value="NZ_JAPWGY010000005.1"/>
</dbReference>
<organism evidence="4 5">
    <name type="scientific">Kiloniella laminariae</name>
    <dbReference type="NCBI Taxonomy" id="454162"/>
    <lineage>
        <taxon>Bacteria</taxon>
        <taxon>Pseudomonadati</taxon>
        <taxon>Pseudomonadota</taxon>
        <taxon>Alphaproteobacteria</taxon>
        <taxon>Rhodospirillales</taxon>
        <taxon>Kiloniellaceae</taxon>
        <taxon>Kiloniella</taxon>
    </lineage>
</organism>
<dbReference type="InterPro" id="IPR029056">
    <property type="entry name" value="Ribokinase-like"/>
</dbReference>
<proteinExistence type="predicted"/>